<keyword evidence="5" id="KW-0732">Signal</keyword>
<sequence>MKVLLFVISAVFGAVLSGPALQYGATLEEDGEHMEYFLVETSPGVYAVEDLVNAEANTRAEEDDLTYHFFSRGDSNRGVVVKTSNIEVLENTGFSPKKDTLFIIHGWMLNHEAELNDYVRDAIFSKHDINIFVVDWSPVAARNYISAKGAVTKVGEHIGNFVRALASRYGLRISDVSLAGHSLGAHIAGGAGAALNGEVDHIVGLDPAGPLFSTWNTRERLDPTDAKFVQVIHTNGGLLGFRGPLGHADYYPNGGSSQPGCGVDIIGGCAHGRSYVYYAEAIRSGSNQFVSNKCLNYGNYISGLCRFNPKSAMGGYNVDKSARGDYFLDTNDNAPFAKAQDDGDGKLLGFLDKLNPEPKVEESSIVYWYFNKEDPLDGVAVNLTTLSVLSNTSFSVSKESIFIIYGWENNNTSPFATTMEKAIIKNLDVNGFLVDWSKIADQDYIPAKNSVSQVGHYVGKFISGLVTSYKLSLSLTTIIGHSLGGQVAGNAGAALDGKLSLIIGLDPALPLFAGSDLKHRLDPTDAQFVQVIHTNGGLKGFLSPVGHSDYYPNGGSRQPGCGLDLLGSCAHERAFRYYAESLGSGKFVAVSCGSYSEFSQGLCKSGNVSVMGGRHVDRRASGRYFLDTNSEPPYAKGTSRRN</sequence>
<accession>A0AAV8VPU0</accession>
<dbReference type="PRINTS" id="PR00821">
    <property type="entry name" value="TAGLIPASE"/>
</dbReference>
<evidence type="ECO:0000313" key="7">
    <source>
        <dbReference type="EMBL" id="KAJ8916045.1"/>
    </source>
</evidence>
<dbReference type="InterPro" id="IPR033906">
    <property type="entry name" value="Lipase_N"/>
</dbReference>
<protein>
    <recommendedName>
        <fullName evidence="6">Lipase domain-containing protein</fullName>
    </recommendedName>
</protein>
<keyword evidence="3" id="KW-0964">Secreted</keyword>
<name>A0AAV8VPU0_9CUCU</name>
<dbReference type="PRINTS" id="PR00825">
    <property type="entry name" value="DOLALLERGEN"/>
</dbReference>
<dbReference type="Proteomes" id="UP001159042">
    <property type="component" value="Unassembled WGS sequence"/>
</dbReference>
<organism evidence="7 8">
    <name type="scientific">Exocentrus adspersus</name>
    <dbReference type="NCBI Taxonomy" id="1586481"/>
    <lineage>
        <taxon>Eukaryota</taxon>
        <taxon>Metazoa</taxon>
        <taxon>Ecdysozoa</taxon>
        <taxon>Arthropoda</taxon>
        <taxon>Hexapoda</taxon>
        <taxon>Insecta</taxon>
        <taxon>Pterygota</taxon>
        <taxon>Neoptera</taxon>
        <taxon>Endopterygota</taxon>
        <taxon>Coleoptera</taxon>
        <taxon>Polyphaga</taxon>
        <taxon>Cucujiformia</taxon>
        <taxon>Chrysomeloidea</taxon>
        <taxon>Cerambycidae</taxon>
        <taxon>Lamiinae</taxon>
        <taxon>Acanthocinini</taxon>
        <taxon>Exocentrus</taxon>
    </lineage>
</organism>
<dbReference type="SUPFAM" id="SSF53474">
    <property type="entry name" value="alpha/beta-Hydrolases"/>
    <property type="match status" value="2"/>
</dbReference>
<dbReference type="InterPro" id="IPR002334">
    <property type="entry name" value="Allerg_PlipaseA1"/>
</dbReference>
<dbReference type="InterPro" id="IPR029058">
    <property type="entry name" value="AB_hydrolase_fold"/>
</dbReference>
<dbReference type="Pfam" id="PF00151">
    <property type="entry name" value="Lipase"/>
    <property type="match status" value="2"/>
</dbReference>
<dbReference type="CDD" id="cd00707">
    <property type="entry name" value="Pancreat_lipase_like"/>
    <property type="match status" value="2"/>
</dbReference>
<dbReference type="AlphaFoldDB" id="A0AAV8VPU0"/>
<dbReference type="GO" id="GO:0005615">
    <property type="term" value="C:extracellular space"/>
    <property type="evidence" value="ECO:0007669"/>
    <property type="project" value="TreeGrafter"/>
</dbReference>
<feature type="domain" description="Lipase" evidence="6">
    <location>
        <begin position="367"/>
        <end position="634"/>
    </location>
</feature>
<feature type="domain" description="Lipase" evidence="6">
    <location>
        <begin position="58"/>
        <end position="336"/>
    </location>
</feature>
<feature type="signal peptide" evidence="5">
    <location>
        <begin position="1"/>
        <end position="17"/>
    </location>
</feature>
<evidence type="ECO:0000256" key="4">
    <source>
        <dbReference type="RuleBase" id="RU004262"/>
    </source>
</evidence>
<evidence type="ECO:0000256" key="5">
    <source>
        <dbReference type="SAM" id="SignalP"/>
    </source>
</evidence>
<gene>
    <name evidence="7" type="ORF">NQ315_010913</name>
</gene>
<dbReference type="Gene3D" id="3.40.50.1820">
    <property type="entry name" value="alpha/beta hydrolase"/>
    <property type="match status" value="2"/>
</dbReference>
<proteinExistence type="inferred from homology"/>
<dbReference type="InterPro" id="IPR000734">
    <property type="entry name" value="TAG_lipase"/>
</dbReference>
<evidence type="ECO:0000313" key="8">
    <source>
        <dbReference type="Proteomes" id="UP001159042"/>
    </source>
</evidence>
<comment type="subcellular location">
    <subcellularLocation>
        <location evidence="1">Secreted</location>
    </subcellularLocation>
</comment>
<dbReference type="GO" id="GO:0016042">
    <property type="term" value="P:lipid catabolic process"/>
    <property type="evidence" value="ECO:0007669"/>
    <property type="project" value="TreeGrafter"/>
</dbReference>
<evidence type="ECO:0000256" key="1">
    <source>
        <dbReference type="ARBA" id="ARBA00004613"/>
    </source>
</evidence>
<evidence type="ECO:0000256" key="2">
    <source>
        <dbReference type="ARBA" id="ARBA00010701"/>
    </source>
</evidence>
<dbReference type="InterPro" id="IPR013818">
    <property type="entry name" value="Lipase"/>
</dbReference>
<keyword evidence="8" id="KW-1185">Reference proteome</keyword>
<dbReference type="PANTHER" id="PTHR11610:SF190">
    <property type="entry name" value="VITELLOGENIN-3-LIKE PROTEIN"/>
    <property type="match status" value="1"/>
</dbReference>
<comment type="similarity">
    <text evidence="2 4">Belongs to the AB hydrolase superfamily. Lipase family.</text>
</comment>
<dbReference type="FunFam" id="3.40.50.1820:FF:000076">
    <property type="entry name" value="phospholipase A1"/>
    <property type="match status" value="1"/>
</dbReference>
<dbReference type="EMBL" id="JANEYG010000046">
    <property type="protein sequence ID" value="KAJ8916045.1"/>
    <property type="molecule type" value="Genomic_DNA"/>
</dbReference>
<dbReference type="PANTHER" id="PTHR11610">
    <property type="entry name" value="LIPASE"/>
    <property type="match status" value="1"/>
</dbReference>
<evidence type="ECO:0000259" key="6">
    <source>
        <dbReference type="Pfam" id="PF00151"/>
    </source>
</evidence>
<reference evidence="7 8" key="1">
    <citation type="journal article" date="2023" name="Insect Mol. Biol.">
        <title>Genome sequencing provides insights into the evolution of gene families encoding plant cell wall-degrading enzymes in longhorned beetles.</title>
        <authorList>
            <person name="Shin N.R."/>
            <person name="Okamura Y."/>
            <person name="Kirsch R."/>
            <person name="Pauchet Y."/>
        </authorList>
    </citation>
    <scope>NUCLEOTIDE SEQUENCE [LARGE SCALE GENOMIC DNA]</scope>
    <source>
        <strain evidence="7">EAD_L_NR</strain>
    </source>
</reference>
<dbReference type="GO" id="GO:0016298">
    <property type="term" value="F:lipase activity"/>
    <property type="evidence" value="ECO:0007669"/>
    <property type="project" value="InterPro"/>
</dbReference>
<evidence type="ECO:0000256" key="3">
    <source>
        <dbReference type="ARBA" id="ARBA00022525"/>
    </source>
</evidence>
<feature type="chain" id="PRO_5043742846" description="Lipase domain-containing protein" evidence="5">
    <location>
        <begin position="18"/>
        <end position="642"/>
    </location>
</feature>
<comment type="caution">
    <text evidence="7">The sequence shown here is derived from an EMBL/GenBank/DDBJ whole genome shotgun (WGS) entry which is preliminary data.</text>
</comment>